<proteinExistence type="inferred from homology"/>
<dbReference type="Proteomes" id="UP000225706">
    <property type="component" value="Unassembled WGS sequence"/>
</dbReference>
<comment type="caution">
    <text evidence="3">The sequence shown here is derived from an EMBL/GenBank/DDBJ whole genome shotgun (WGS) entry which is preliminary data.</text>
</comment>
<dbReference type="STRING" id="50429.A0A2B4SQD5"/>
<organism evidence="3 4">
    <name type="scientific">Stylophora pistillata</name>
    <name type="common">Smooth cauliflower coral</name>
    <dbReference type="NCBI Taxonomy" id="50429"/>
    <lineage>
        <taxon>Eukaryota</taxon>
        <taxon>Metazoa</taxon>
        <taxon>Cnidaria</taxon>
        <taxon>Anthozoa</taxon>
        <taxon>Hexacorallia</taxon>
        <taxon>Scleractinia</taxon>
        <taxon>Astrocoeniina</taxon>
        <taxon>Pocilloporidae</taxon>
        <taxon>Stylophora</taxon>
    </lineage>
</organism>
<sequence>MNFLRRLIPRTKVDIEEKFVLITGCDSGFGRETAVRLDKLGACVLATCLTNEGEQSLKSVGSDRLKTFQMDVTSSQQIKEVYKEVERQIPSNTGLWGLVNNAGIAYLGPVEWTPLEQFKRTADVNLWGTIDVTKTFLPLVRRARGRVVNFSSVLGRVSPTMLGSYAVTKYGVQAFSDAFRREMDPWGTKVSIVEPGGFRTEIIRGGKGERQIQEGWDDLSDELKQEYTEKGIKLFLPMRPSPHTHKVVDAVVEALTSQSPRDRYLVGLDTPIYAWLARFPAVYADVIINLLSIRIPLPPKFRENK</sequence>
<dbReference type="GO" id="GO:0008202">
    <property type="term" value="P:steroid metabolic process"/>
    <property type="evidence" value="ECO:0007669"/>
    <property type="project" value="TreeGrafter"/>
</dbReference>
<dbReference type="Gene3D" id="3.40.50.720">
    <property type="entry name" value="NAD(P)-binding Rossmann-like Domain"/>
    <property type="match status" value="1"/>
</dbReference>
<dbReference type="PRINTS" id="PR00080">
    <property type="entry name" value="SDRFAMILY"/>
</dbReference>
<dbReference type="OrthoDB" id="5969496at2759"/>
<evidence type="ECO:0000313" key="3">
    <source>
        <dbReference type="EMBL" id="PFX31090.1"/>
    </source>
</evidence>
<dbReference type="SUPFAM" id="SSF51735">
    <property type="entry name" value="NAD(P)-binding Rossmann-fold domains"/>
    <property type="match status" value="1"/>
</dbReference>
<evidence type="ECO:0000313" key="4">
    <source>
        <dbReference type="Proteomes" id="UP000225706"/>
    </source>
</evidence>
<comment type="similarity">
    <text evidence="2">Belongs to the short-chain dehydrogenases/reductases (SDR) family.</text>
</comment>
<dbReference type="EMBL" id="LSMT01000041">
    <property type="protein sequence ID" value="PFX31090.1"/>
    <property type="molecule type" value="Genomic_DNA"/>
</dbReference>
<gene>
    <name evidence="3" type="primary">Rdh2</name>
    <name evidence="3" type="ORF">AWC38_SpisGene4102</name>
</gene>
<dbReference type="AlphaFoldDB" id="A0A2B4SQD5"/>
<dbReference type="Pfam" id="PF00106">
    <property type="entry name" value="adh_short"/>
    <property type="match status" value="1"/>
</dbReference>
<reference evidence="4" key="1">
    <citation type="journal article" date="2017" name="bioRxiv">
        <title>Comparative analysis of the genomes of Stylophora pistillata and Acropora digitifera provides evidence for extensive differences between species of corals.</title>
        <authorList>
            <person name="Voolstra C.R."/>
            <person name="Li Y."/>
            <person name="Liew Y.J."/>
            <person name="Baumgarten S."/>
            <person name="Zoccola D."/>
            <person name="Flot J.-F."/>
            <person name="Tambutte S."/>
            <person name="Allemand D."/>
            <person name="Aranda M."/>
        </authorList>
    </citation>
    <scope>NUCLEOTIDE SEQUENCE [LARGE SCALE GENOMIC DNA]</scope>
</reference>
<name>A0A2B4SQD5_STYPI</name>
<protein>
    <submittedName>
        <fullName evidence="3">Retinol dehydrogenase 2</fullName>
    </submittedName>
</protein>
<dbReference type="PROSITE" id="PS00061">
    <property type="entry name" value="ADH_SHORT"/>
    <property type="match status" value="1"/>
</dbReference>
<evidence type="ECO:0000256" key="2">
    <source>
        <dbReference type="RuleBase" id="RU000363"/>
    </source>
</evidence>
<dbReference type="InterPro" id="IPR002347">
    <property type="entry name" value="SDR_fam"/>
</dbReference>
<dbReference type="PANTHER" id="PTHR43313">
    <property type="entry name" value="SHORT-CHAIN DEHYDROGENASE/REDUCTASE FAMILY 9C"/>
    <property type="match status" value="1"/>
</dbReference>
<dbReference type="PRINTS" id="PR00081">
    <property type="entry name" value="GDHRDH"/>
</dbReference>
<keyword evidence="1" id="KW-0560">Oxidoreductase</keyword>
<accession>A0A2B4SQD5</accession>
<dbReference type="InterPro" id="IPR036291">
    <property type="entry name" value="NAD(P)-bd_dom_sf"/>
</dbReference>
<dbReference type="PANTHER" id="PTHR43313:SF50">
    <property type="entry name" value="GH26015P"/>
    <property type="match status" value="1"/>
</dbReference>
<evidence type="ECO:0000256" key="1">
    <source>
        <dbReference type="ARBA" id="ARBA00023002"/>
    </source>
</evidence>
<keyword evidence="4" id="KW-1185">Reference proteome</keyword>
<dbReference type="InterPro" id="IPR020904">
    <property type="entry name" value="Sc_DH/Rdtase_CS"/>
</dbReference>
<dbReference type="GO" id="GO:0016491">
    <property type="term" value="F:oxidoreductase activity"/>
    <property type="evidence" value="ECO:0007669"/>
    <property type="project" value="UniProtKB-KW"/>
</dbReference>